<comment type="cofactor">
    <cofactor evidence="1 8">
        <name>FAD</name>
        <dbReference type="ChEBI" id="CHEBI:57692"/>
    </cofactor>
</comment>
<dbReference type="GO" id="GO:0005739">
    <property type="term" value="C:mitochondrion"/>
    <property type="evidence" value="ECO:0007669"/>
    <property type="project" value="TreeGrafter"/>
</dbReference>
<reference evidence="10 11" key="1">
    <citation type="submission" date="2019-10" db="EMBL/GenBank/DDBJ databases">
        <authorList>
            <person name="Palmer J.M."/>
        </authorList>
    </citation>
    <scope>NUCLEOTIDE SEQUENCE [LARGE SCALE GENOMIC DNA]</scope>
    <source>
        <strain evidence="10 11">TWF696</strain>
    </source>
</reference>
<dbReference type="Proteomes" id="UP001375240">
    <property type="component" value="Unassembled WGS sequence"/>
</dbReference>
<feature type="binding site" evidence="8">
    <location>
        <position position="160"/>
    </location>
    <ligand>
        <name>FAD</name>
        <dbReference type="ChEBI" id="CHEBI:57692"/>
    </ligand>
</feature>
<dbReference type="InterPro" id="IPR039261">
    <property type="entry name" value="FNR_nucleotide-bd"/>
</dbReference>
<dbReference type="SUPFAM" id="SSF63380">
    <property type="entry name" value="Riboflavin synthase domain-like"/>
    <property type="match status" value="1"/>
</dbReference>
<evidence type="ECO:0000256" key="8">
    <source>
        <dbReference type="PIRSR" id="PIRSR601834-1"/>
    </source>
</evidence>
<dbReference type="EMBL" id="JAVHNQ010000006">
    <property type="protein sequence ID" value="KAK6344232.1"/>
    <property type="molecule type" value="Genomic_DNA"/>
</dbReference>
<organism evidence="10 11">
    <name type="scientific">Orbilia brochopaga</name>
    <dbReference type="NCBI Taxonomy" id="3140254"/>
    <lineage>
        <taxon>Eukaryota</taxon>
        <taxon>Fungi</taxon>
        <taxon>Dikarya</taxon>
        <taxon>Ascomycota</taxon>
        <taxon>Pezizomycotina</taxon>
        <taxon>Orbiliomycetes</taxon>
        <taxon>Orbiliales</taxon>
        <taxon>Orbiliaceae</taxon>
        <taxon>Orbilia</taxon>
    </lineage>
</organism>
<dbReference type="SUPFAM" id="SSF52343">
    <property type="entry name" value="Ferredoxin reductase-like, C-terminal NADP-linked domain"/>
    <property type="match status" value="1"/>
</dbReference>
<dbReference type="InterPro" id="IPR001433">
    <property type="entry name" value="OxRdtase_FAD/NAD-bd"/>
</dbReference>
<keyword evidence="5 8" id="KW-0274">FAD</keyword>
<sequence length="340" mass="37085">MLLRRCSPRSITSFKQPRIRAYSSSSPSTISSRRPFYSSPFFAVPSAFGLGYLSYYLYTSSTTTLATPINPYDFTPYTVASTTPLSPTSAVITLAPIHRSTPPPHFWPTINAAGLWSVQVKQPQLQIQRQYTPLPATDYTTHSDDDTITLFVRAVSAGEVSPYLLSRAPGDTIELRGPVITYPWSTDTTTDNSNATPTAPRNILFLAGGTGISPALQVARHLVSLSGATQPHTLTILYASRSSAESVLPHLTALQKLNNSQLTVDVRFFHDDKGTFIGKSDVEECVPGKDLIMVSGPEGFVRHFAGPKGWKDGEETQGVLGGVVGEILRRRKQQVEVVKL</sequence>
<name>A0AAV9ULK2_9PEZI</name>
<comment type="subcellular location">
    <subcellularLocation>
        <location evidence="2">Membrane</location>
    </subcellularLocation>
</comment>
<evidence type="ECO:0000259" key="9">
    <source>
        <dbReference type="PROSITE" id="PS51384"/>
    </source>
</evidence>
<dbReference type="Pfam" id="PF00175">
    <property type="entry name" value="NAD_binding_1"/>
    <property type="match status" value="1"/>
</dbReference>
<dbReference type="PANTHER" id="PTHR19370">
    <property type="entry name" value="NADH-CYTOCHROME B5 REDUCTASE"/>
    <property type="match status" value="1"/>
</dbReference>
<keyword evidence="4 8" id="KW-0285">Flavoprotein</keyword>
<evidence type="ECO:0000256" key="7">
    <source>
        <dbReference type="ARBA" id="ARBA00023136"/>
    </source>
</evidence>
<dbReference type="AlphaFoldDB" id="A0AAV9ULK2"/>
<evidence type="ECO:0000256" key="3">
    <source>
        <dbReference type="ARBA" id="ARBA00006105"/>
    </source>
</evidence>
<accession>A0AAV9ULK2</accession>
<evidence type="ECO:0000256" key="5">
    <source>
        <dbReference type="ARBA" id="ARBA00022827"/>
    </source>
</evidence>
<dbReference type="PROSITE" id="PS51384">
    <property type="entry name" value="FAD_FR"/>
    <property type="match status" value="1"/>
</dbReference>
<evidence type="ECO:0000256" key="2">
    <source>
        <dbReference type="ARBA" id="ARBA00004370"/>
    </source>
</evidence>
<dbReference type="Pfam" id="PF00970">
    <property type="entry name" value="FAD_binding_6"/>
    <property type="match status" value="1"/>
</dbReference>
<evidence type="ECO:0000256" key="4">
    <source>
        <dbReference type="ARBA" id="ARBA00022630"/>
    </source>
</evidence>
<keyword evidence="11" id="KW-1185">Reference proteome</keyword>
<evidence type="ECO:0000256" key="1">
    <source>
        <dbReference type="ARBA" id="ARBA00001974"/>
    </source>
</evidence>
<dbReference type="CDD" id="cd06183">
    <property type="entry name" value="cyt_b5_reduct_like"/>
    <property type="match status" value="1"/>
</dbReference>
<dbReference type="GO" id="GO:0016491">
    <property type="term" value="F:oxidoreductase activity"/>
    <property type="evidence" value="ECO:0007669"/>
    <property type="project" value="UniProtKB-KW"/>
</dbReference>
<protein>
    <submittedName>
        <fullName evidence="10">Mitochondrial Homoaconitase</fullName>
    </submittedName>
</protein>
<comment type="caution">
    <text evidence="10">The sequence shown here is derived from an EMBL/GenBank/DDBJ whole genome shotgun (WGS) entry which is preliminary data.</text>
</comment>
<dbReference type="Gene3D" id="2.40.30.10">
    <property type="entry name" value="Translation factors"/>
    <property type="match status" value="1"/>
</dbReference>
<gene>
    <name evidence="10" type="primary">LYS4_2</name>
    <name evidence="10" type="ORF">TWF696_007874</name>
</gene>
<evidence type="ECO:0000256" key="6">
    <source>
        <dbReference type="ARBA" id="ARBA00023002"/>
    </source>
</evidence>
<dbReference type="Gene3D" id="3.40.50.80">
    <property type="entry name" value="Nucleotide-binding domain of ferredoxin-NADP reductase (FNR) module"/>
    <property type="match status" value="1"/>
</dbReference>
<dbReference type="InterPro" id="IPR017927">
    <property type="entry name" value="FAD-bd_FR_type"/>
</dbReference>
<feature type="domain" description="FAD-binding FR-type" evidence="9">
    <location>
        <begin position="72"/>
        <end position="185"/>
    </location>
</feature>
<keyword evidence="6" id="KW-0560">Oxidoreductase</keyword>
<keyword evidence="7" id="KW-0472">Membrane</keyword>
<dbReference type="PANTHER" id="PTHR19370:SF189">
    <property type="entry name" value="CYTOCHROME C MITOCHONDRIAL IMPORT FACTOR CYC2"/>
    <property type="match status" value="1"/>
</dbReference>
<evidence type="ECO:0000313" key="10">
    <source>
        <dbReference type="EMBL" id="KAK6344232.1"/>
    </source>
</evidence>
<proteinExistence type="inferred from homology"/>
<dbReference type="GO" id="GO:0016020">
    <property type="term" value="C:membrane"/>
    <property type="evidence" value="ECO:0007669"/>
    <property type="project" value="UniProtKB-SubCell"/>
</dbReference>
<evidence type="ECO:0000313" key="11">
    <source>
        <dbReference type="Proteomes" id="UP001375240"/>
    </source>
</evidence>
<comment type="similarity">
    <text evidence="3">Belongs to the flavoprotein pyridine nucleotide cytochrome reductase family.</text>
</comment>
<feature type="binding site" evidence="8">
    <location>
        <position position="129"/>
    </location>
    <ligand>
        <name>FAD</name>
        <dbReference type="ChEBI" id="CHEBI:57692"/>
    </ligand>
</feature>
<dbReference type="InterPro" id="IPR008333">
    <property type="entry name" value="Cbr1-like_FAD-bd_dom"/>
</dbReference>
<dbReference type="InterPro" id="IPR001834">
    <property type="entry name" value="CBR-like"/>
</dbReference>
<dbReference type="PRINTS" id="PR00406">
    <property type="entry name" value="CYTB5RDTASE"/>
</dbReference>
<dbReference type="InterPro" id="IPR017938">
    <property type="entry name" value="Riboflavin_synthase-like_b-brl"/>
</dbReference>
<feature type="binding site" evidence="8">
    <location>
        <position position="161"/>
    </location>
    <ligand>
        <name>FAD</name>
        <dbReference type="ChEBI" id="CHEBI:57692"/>
    </ligand>
</feature>
<feature type="binding site" evidence="8">
    <location>
        <position position="131"/>
    </location>
    <ligand>
        <name>FAD</name>
        <dbReference type="ChEBI" id="CHEBI:57692"/>
    </ligand>
</feature>